<sequence>MGETAEIEQFKQFDVVTDTDYSDHRYFTKPQKGDPLSFKAMKKIMQEWEILKENLPELIYVRVYEGKIELMRAVIIGASGTPYHDGLFFFDLAFPSTYPDQPPQVSYHAHGLRLNPNLYESGRVCLSLLNTWSGGRNELWDPSSSTVLQVLVSLQGLVLNEEPFYNEPHYATKKENKYNTSMSKAYTKEAFVSSCKMMQYLMQSPPKNFEGFVADHFCKRAGVIRAACKAYLKGDANVGYYGIGSISSPRARVSRKFKDSMSVLYPKLDEAFTKLGAPDPNFQDNVDQLETVGSKRKRPVAESEQKGNDSTETVGSKTEKAPAKSQARNNGKKTKENETVSSKKKQAQHMSFQPKEKPKREIRLPARFRE</sequence>
<dbReference type="InterPro" id="IPR016135">
    <property type="entry name" value="UBQ-conjugating_enzyme/RWD"/>
</dbReference>
<feature type="compositionally biased region" description="Basic and acidic residues" evidence="3">
    <location>
        <begin position="354"/>
        <end position="370"/>
    </location>
</feature>
<dbReference type="SUPFAM" id="SSF54495">
    <property type="entry name" value="UBC-like"/>
    <property type="match status" value="1"/>
</dbReference>
<dbReference type="Proteomes" id="UP001187471">
    <property type="component" value="Unassembled WGS sequence"/>
</dbReference>
<keyword evidence="1" id="KW-0808">Transferase</keyword>
<dbReference type="Gene3D" id="3.10.110.10">
    <property type="entry name" value="Ubiquitin Conjugating Enzyme"/>
    <property type="match status" value="1"/>
</dbReference>
<dbReference type="PANTHER" id="PTHR46116:SF19">
    <property type="entry name" value="UBIQUITIN-CONJUGATING ENZYME FAMILY PROTEIN"/>
    <property type="match status" value="1"/>
</dbReference>
<keyword evidence="6" id="KW-1185">Reference proteome</keyword>
<feature type="compositionally biased region" description="Basic and acidic residues" evidence="3">
    <location>
        <begin position="299"/>
        <end position="309"/>
    </location>
</feature>
<evidence type="ECO:0000256" key="2">
    <source>
        <dbReference type="ARBA" id="ARBA00022786"/>
    </source>
</evidence>
<feature type="region of interest" description="Disordered" evidence="3">
    <location>
        <begin position="291"/>
        <end position="370"/>
    </location>
</feature>
<reference evidence="5" key="1">
    <citation type="submission" date="2022-12" db="EMBL/GenBank/DDBJ databases">
        <title>Draft genome assemblies for two species of Escallonia (Escalloniales).</title>
        <authorList>
            <person name="Chanderbali A."/>
            <person name="Dervinis C."/>
            <person name="Anghel I."/>
            <person name="Soltis D."/>
            <person name="Soltis P."/>
            <person name="Zapata F."/>
        </authorList>
    </citation>
    <scope>NUCLEOTIDE SEQUENCE</scope>
    <source>
        <strain evidence="5">UCBG92.1500</strain>
        <tissue evidence="5">Leaf</tissue>
    </source>
</reference>
<dbReference type="CDD" id="cd23837">
    <property type="entry name" value="UBCc_UBE2O"/>
    <property type="match status" value="1"/>
</dbReference>
<comment type="caution">
    <text evidence="5">The sequence shown here is derived from an EMBL/GenBank/DDBJ whole genome shotgun (WGS) entry which is preliminary data.</text>
</comment>
<organism evidence="5 6">
    <name type="scientific">Escallonia rubra</name>
    <dbReference type="NCBI Taxonomy" id="112253"/>
    <lineage>
        <taxon>Eukaryota</taxon>
        <taxon>Viridiplantae</taxon>
        <taxon>Streptophyta</taxon>
        <taxon>Embryophyta</taxon>
        <taxon>Tracheophyta</taxon>
        <taxon>Spermatophyta</taxon>
        <taxon>Magnoliopsida</taxon>
        <taxon>eudicotyledons</taxon>
        <taxon>Gunneridae</taxon>
        <taxon>Pentapetalae</taxon>
        <taxon>asterids</taxon>
        <taxon>campanulids</taxon>
        <taxon>Escalloniales</taxon>
        <taxon>Escalloniaceae</taxon>
        <taxon>Escallonia</taxon>
    </lineage>
</organism>
<evidence type="ECO:0000313" key="6">
    <source>
        <dbReference type="Proteomes" id="UP001187471"/>
    </source>
</evidence>
<dbReference type="SMART" id="SM00212">
    <property type="entry name" value="UBCc"/>
    <property type="match status" value="1"/>
</dbReference>
<dbReference type="PROSITE" id="PS50127">
    <property type="entry name" value="UBC_2"/>
    <property type="match status" value="1"/>
</dbReference>
<evidence type="ECO:0000256" key="3">
    <source>
        <dbReference type="SAM" id="MobiDB-lite"/>
    </source>
</evidence>
<accession>A0AA88UM66</accession>
<dbReference type="InterPro" id="IPR000608">
    <property type="entry name" value="UBC"/>
</dbReference>
<protein>
    <recommendedName>
        <fullName evidence="4">UBC core domain-containing protein</fullName>
    </recommendedName>
</protein>
<evidence type="ECO:0000259" key="4">
    <source>
        <dbReference type="PROSITE" id="PS50127"/>
    </source>
</evidence>
<dbReference type="GO" id="GO:0061631">
    <property type="term" value="F:ubiquitin conjugating enzyme activity"/>
    <property type="evidence" value="ECO:0007669"/>
    <property type="project" value="TreeGrafter"/>
</dbReference>
<gene>
    <name evidence="5" type="ORF">RJ640_014676</name>
</gene>
<dbReference type="Pfam" id="PF00179">
    <property type="entry name" value="UQ_con"/>
    <property type="match status" value="1"/>
</dbReference>
<dbReference type="EMBL" id="JAVXUO010000661">
    <property type="protein sequence ID" value="KAK2990224.1"/>
    <property type="molecule type" value="Genomic_DNA"/>
</dbReference>
<keyword evidence="2" id="KW-0833">Ubl conjugation pathway</keyword>
<feature type="domain" description="UBC core" evidence="4">
    <location>
        <begin position="39"/>
        <end position="199"/>
    </location>
</feature>
<evidence type="ECO:0000256" key="1">
    <source>
        <dbReference type="ARBA" id="ARBA00022679"/>
    </source>
</evidence>
<dbReference type="PANTHER" id="PTHR46116">
    <property type="entry name" value="(E3-INDEPENDENT) E2 UBIQUITIN-CONJUGATING ENZYME"/>
    <property type="match status" value="1"/>
</dbReference>
<name>A0AA88UM66_9ASTE</name>
<evidence type="ECO:0000313" key="5">
    <source>
        <dbReference type="EMBL" id="KAK2990224.1"/>
    </source>
</evidence>
<dbReference type="AlphaFoldDB" id="A0AA88UM66"/>
<proteinExistence type="predicted"/>